<dbReference type="PANTHER" id="PTHR16214">
    <property type="entry name" value="TRANSMEMBRANE PROTEIN 260"/>
    <property type="match status" value="1"/>
</dbReference>
<feature type="non-terminal residue" evidence="2">
    <location>
        <position position="1"/>
    </location>
</feature>
<dbReference type="Pfam" id="PF11028">
    <property type="entry name" value="TMEM260-like"/>
    <property type="match status" value="1"/>
</dbReference>
<accession>A0A381PEN1</accession>
<feature type="transmembrane region" description="Helical" evidence="1">
    <location>
        <begin position="226"/>
        <end position="244"/>
    </location>
</feature>
<sequence>VPDGENHLADTPVDAELTNAEPIYLWALIVGLCVGLLYTLTLSPTTAYWDTSEYIATGHILGIPHPPGNPLFVLLARTWDLLLAPLGLSVATRINLFSALMGSVAHGLWFLAVHHILSFFSDNRRFRLVGAVAAVMVSATAFTVWNQSNVNEKVYTVSLMTIALLTWLVFHWRENLGKGRDDNLLVLIAFILGLSVGNHLMAFLAAPALVLFVLWVSPRVLLNWRLYVIGVFVAFLGLSIHLFLPLRAALSPIINEADPTCSSIQSALTSIGTLGRAGCTELSAALSRQQYLKPPVIPRLAPLLSQLTNYLQYFDWQWARGVGGTDTLFPGPRVLFTFLFTGLGLYGAVQHLRRDSATALYILTLFGTLSIGLVYYLNFSYGFSLGSPSPTDVHEVRERDYFFIVGFSVWGLWAGIGIAALWQQTAQQLKGSWSRAAPVLALALIPLVSNWSWASRRTDYSARDWAYNLLMSVEPYSILFTNGDNDTFPLWYLQETEGIRRDVTVIVTSYFNLDWYVKQIRDLTTPCPPGVQASDSRTTIVCQRPYDPQEGEPVYTADPSAAGSQGRIAILTEDPVRPPTRTALPVDDETIGEVAGPAGYVSIPEDRDFPLGPVVAKIPGGTVIYPWQQFALLLIQNSVEDRPIYFSSSGSAAQDLGVDPYLVRHGLAFRLHPGPPDVNSRNVLLEDAQMARVTGFWLDVERTRTLADEVFMHRTGIPDEWDHWPDQSTVGIPNYYSWVFAALTQSALQSGDEELGMRYQDRAIAWQELGLLLGR</sequence>
<feature type="transmembrane region" description="Helical" evidence="1">
    <location>
        <begin position="334"/>
        <end position="352"/>
    </location>
</feature>
<feature type="transmembrane region" description="Helical" evidence="1">
    <location>
        <begin position="96"/>
        <end position="116"/>
    </location>
</feature>
<feature type="transmembrane region" description="Helical" evidence="1">
    <location>
        <begin position="54"/>
        <end position="76"/>
    </location>
</feature>
<feature type="transmembrane region" description="Helical" evidence="1">
    <location>
        <begin position="23"/>
        <end position="42"/>
    </location>
</feature>
<evidence type="ECO:0008006" key="3">
    <source>
        <dbReference type="Google" id="ProtNLM"/>
    </source>
</evidence>
<reference evidence="2" key="1">
    <citation type="submission" date="2018-05" db="EMBL/GenBank/DDBJ databases">
        <authorList>
            <person name="Lanie J.A."/>
            <person name="Ng W.-L."/>
            <person name="Kazmierczak K.M."/>
            <person name="Andrzejewski T.M."/>
            <person name="Davidsen T.M."/>
            <person name="Wayne K.J."/>
            <person name="Tettelin H."/>
            <person name="Glass J.I."/>
            <person name="Rusch D."/>
            <person name="Podicherti R."/>
            <person name="Tsui H.-C.T."/>
            <person name="Winkler M.E."/>
        </authorList>
    </citation>
    <scope>NUCLEOTIDE SEQUENCE</scope>
</reference>
<name>A0A381PEN1_9ZZZZ</name>
<feature type="transmembrane region" description="Helical" evidence="1">
    <location>
        <begin position="401"/>
        <end position="421"/>
    </location>
</feature>
<dbReference type="InterPro" id="IPR052724">
    <property type="entry name" value="GT117_domain-containing"/>
</dbReference>
<feature type="transmembrane region" description="Helical" evidence="1">
    <location>
        <begin position="128"/>
        <end position="148"/>
    </location>
</feature>
<evidence type="ECO:0000313" key="2">
    <source>
        <dbReference type="EMBL" id="SUZ65084.1"/>
    </source>
</evidence>
<feature type="transmembrane region" description="Helical" evidence="1">
    <location>
        <begin position="184"/>
        <end position="214"/>
    </location>
</feature>
<feature type="transmembrane region" description="Helical" evidence="1">
    <location>
        <begin position="154"/>
        <end position="172"/>
    </location>
</feature>
<evidence type="ECO:0000256" key="1">
    <source>
        <dbReference type="SAM" id="Phobius"/>
    </source>
</evidence>
<dbReference type="EMBL" id="UINC01000950">
    <property type="protein sequence ID" value="SUZ65084.1"/>
    <property type="molecule type" value="Genomic_DNA"/>
</dbReference>
<keyword evidence="1" id="KW-1133">Transmembrane helix</keyword>
<gene>
    <name evidence="2" type="ORF">METZ01_LOCUS17938</name>
</gene>
<protein>
    <recommendedName>
        <fullName evidence="3">DUF2723 domain-containing protein</fullName>
    </recommendedName>
</protein>
<keyword evidence="1" id="KW-0472">Membrane</keyword>
<feature type="transmembrane region" description="Helical" evidence="1">
    <location>
        <begin position="433"/>
        <end position="453"/>
    </location>
</feature>
<dbReference type="AlphaFoldDB" id="A0A381PEN1"/>
<keyword evidence="1" id="KW-0812">Transmembrane</keyword>
<organism evidence="2">
    <name type="scientific">marine metagenome</name>
    <dbReference type="NCBI Taxonomy" id="408172"/>
    <lineage>
        <taxon>unclassified sequences</taxon>
        <taxon>metagenomes</taxon>
        <taxon>ecological metagenomes</taxon>
    </lineage>
</organism>
<dbReference type="InterPro" id="IPR021280">
    <property type="entry name" value="TMEM260-like"/>
</dbReference>
<feature type="transmembrane region" description="Helical" evidence="1">
    <location>
        <begin position="359"/>
        <end position="381"/>
    </location>
</feature>
<proteinExistence type="predicted"/>
<dbReference type="PANTHER" id="PTHR16214:SF3">
    <property type="entry name" value="TRANSMEMBRANE PROTEIN 260"/>
    <property type="match status" value="1"/>
</dbReference>